<dbReference type="CDD" id="cd04301">
    <property type="entry name" value="NAT_SF"/>
    <property type="match status" value="1"/>
</dbReference>
<reference evidence="1 2" key="1">
    <citation type="submission" date="2015-12" db="EMBL/GenBank/DDBJ databases">
        <title>Genome sequence of Mucilaginibacter gotjawali.</title>
        <authorList>
            <person name="Lee J.S."/>
            <person name="Lee K.C."/>
            <person name="Kim K.K."/>
            <person name="Lee B.W."/>
        </authorList>
    </citation>
    <scope>NUCLEOTIDE SEQUENCE [LARGE SCALE GENOMIC DNA]</scope>
    <source>
        <strain evidence="1 2">SA3-7</strain>
    </source>
</reference>
<dbReference type="PANTHER" id="PTHR43792">
    <property type="entry name" value="GNAT FAMILY, PUTATIVE (AFU_ORTHOLOGUE AFUA_3G00765)-RELATED-RELATED"/>
    <property type="match status" value="1"/>
</dbReference>
<dbReference type="InterPro" id="IPR016181">
    <property type="entry name" value="Acyl_CoA_acyltransferase"/>
</dbReference>
<dbReference type="RefSeq" id="WP_096351741.1">
    <property type="nucleotide sequence ID" value="NZ_AP017313.1"/>
</dbReference>
<dbReference type="PROSITE" id="PS51186">
    <property type="entry name" value="GNAT"/>
    <property type="match status" value="1"/>
</dbReference>
<dbReference type="SUPFAM" id="SSF55729">
    <property type="entry name" value="Acyl-CoA N-acyltransferases (Nat)"/>
    <property type="match status" value="1"/>
</dbReference>
<dbReference type="Gene3D" id="3.40.630.30">
    <property type="match status" value="1"/>
</dbReference>
<dbReference type="PANTHER" id="PTHR43792:SF13">
    <property type="entry name" value="ACETYLTRANSFERASE"/>
    <property type="match status" value="1"/>
</dbReference>
<protein>
    <submittedName>
        <fullName evidence="1">Uncharacterized protein</fullName>
    </submittedName>
</protein>
<gene>
    <name evidence="1" type="ORF">MgSA37_02142</name>
</gene>
<dbReference type="Proteomes" id="UP000218263">
    <property type="component" value="Chromosome"/>
</dbReference>
<dbReference type="InterPro" id="IPR000182">
    <property type="entry name" value="GNAT_dom"/>
</dbReference>
<dbReference type="OrthoDB" id="9811523at2"/>
<proteinExistence type="predicted"/>
<sequence>MELIPVKEHIEDNKEFTDDPDCIESVTMSVNFYKRIGFNPPWICYYAQLENQLVGCAGYKGKPVNGKIEIAYGVFPQYWQKGIGTQIAKQLIDVALETDPSLIITARTLPEENFSARILRKNNFKLLGPLIDPEDGEVWEWEYMK</sequence>
<name>A0A0X8X1L9_9SPHI</name>
<dbReference type="InterPro" id="IPR051531">
    <property type="entry name" value="N-acetyltransferase"/>
</dbReference>
<dbReference type="Pfam" id="PF13302">
    <property type="entry name" value="Acetyltransf_3"/>
    <property type="match status" value="1"/>
</dbReference>
<evidence type="ECO:0000313" key="2">
    <source>
        <dbReference type="Proteomes" id="UP000218263"/>
    </source>
</evidence>
<organism evidence="1 2">
    <name type="scientific">Mucilaginibacter gotjawali</name>
    <dbReference type="NCBI Taxonomy" id="1550579"/>
    <lineage>
        <taxon>Bacteria</taxon>
        <taxon>Pseudomonadati</taxon>
        <taxon>Bacteroidota</taxon>
        <taxon>Sphingobacteriia</taxon>
        <taxon>Sphingobacteriales</taxon>
        <taxon>Sphingobacteriaceae</taxon>
        <taxon>Mucilaginibacter</taxon>
    </lineage>
</organism>
<dbReference type="AlphaFoldDB" id="A0A0X8X1L9"/>
<dbReference type="KEGG" id="mgot:MgSA37_02142"/>
<evidence type="ECO:0000313" key="1">
    <source>
        <dbReference type="EMBL" id="BAU53971.1"/>
    </source>
</evidence>
<accession>A0A0X8X1L9</accession>
<keyword evidence="2" id="KW-1185">Reference proteome</keyword>
<dbReference type="EMBL" id="AP017313">
    <property type="protein sequence ID" value="BAU53971.1"/>
    <property type="molecule type" value="Genomic_DNA"/>
</dbReference>
<dbReference type="GO" id="GO:0016747">
    <property type="term" value="F:acyltransferase activity, transferring groups other than amino-acyl groups"/>
    <property type="evidence" value="ECO:0007669"/>
    <property type="project" value="InterPro"/>
</dbReference>